<dbReference type="AlphaFoldDB" id="A0A414ATZ0"/>
<dbReference type="Proteomes" id="UP000283975">
    <property type="component" value="Unassembled WGS sequence"/>
</dbReference>
<dbReference type="InterPro" id="IPR003251">
    <property type="entry name" value="Rr_diiron-bd_dom"/>
</dbReference>
<dbReference type="Gene3D" id="1.20.1260.10">
    <property type="match status" value="1"/>
</dbReference>
<keyword evidence="5" id="KW-0408">Iron</keyword>
<evidence type="ECO:0000256" key="3">
    <source>
        <dbReference type="ARBA" id="ARBA00022723"/>
    </source>
</evidence>
<sequence length="208" mass="24007">MTDFKTSETAKNLMRAFAGESQARNRYTFAAGLAKEQKMPMVEAVFRYTADQEKEHAEIFYDYLKPLDKETIFIDGGYPVDLEKNTLAQLNAAAHNEYEEHDVVYKSFGDIAQKEGFSQIAATFRMIAEIEKTHGERFQYLADLLGAGNLYVSPQKETWICTNCGYIYEGEEPPQYCPVCRHDQGYFARKELAPWYLQDNMQKNKQTK</sequence>
<dbReference type="NCBIfam" id="NF045767">
    <property type="entry name" value="RuberyRbr"/>
    <property type="match status" value="1"/>
</dbReference>
<evidence type="ECO:0000256" key="4">
    <source>
        <dbReference type="ARBA" id="ARBA00022982"/>
    </source>
</evidence>
<evidence type="ECO:0000259" key="7">
    <source>
        <dbReference type="PROSITE" id="PS50905"/>
    </source>
</evidence>
<dbReference type="InterPro" id="IPR012347">
    <property type="entry name" value="Ferritin-like"/>
</dbReference>
<dbReference type="PANTHER" id="PTHR43865">
    <property type="entry name" value="RUBRERYTHRIN-RELATED"/>
    <property type="match status" value="1"/>
</dbReference>
<comment type="caution">
    <text evidence="9">The sequence shown here is derived from an EMBL/GenBank/DDBJ whole genome shotgun (WGS) entry which is preliminary data.</text>
</comment>
<dbReference type="EMBL" id="QRZM01000012">
    <property type="protein sequence ID" value="RGV72920.1"/>
    <property type="molecule type" value="Genomic_DNA"/>
</dbReference>
<dbReference type="PROSITE" id="PS50903">
    <property type="entry name" value="RUBREDOXIN_LIKE"/>
    <property type="match status" value="1"/>
</dbReference>
<dbReference type="GO" id="GO:0005506">
    <property type="term" value="F:iron ion binding"/>
    <property type="evidence" value="ECO:0007669"/>
    <property type="project" value="InterPro"/>
</dbReference>
<accession>A0A414ATZ0</accession>
<evidence type="ECO:0000313" key="9">
    <source>
        <dbReference type="EMBL" id="RHC55038.1"/>
    </source>
</evidence>
<dbReference type="CDD" id="cd00729">
    <property type="entry name" value="rubredoxin_SM"/>
    <property type="match status" value="1"/>
</dbReference>
<organism evidence="9 10">
    <name type="scientific">Enterocloster bolteae</name>
    <dbReference type="NCBI Taxonomy" id="208479"/>
    <lineage>
        <taxon>Bacteria</taxon>
        <taxon>Bacillati</taxon>
        <taxon>Bacillota</taxon>
        <taxon>Clostridia</taxon>
        <taxon>Lachnospirales</taxon>
        <taxon>Lachnospiraceae</taxon>
        <taxon>Enterocloster</taxon>
    </lineage>
</organism>
<protein>
    <submittedName>
        <fullName evidence="9">Rubrerythrin family protein</fullName>
    </submittedName>
</protein>
<reference evidence="10 11" key="1">
    <citation type="submission" date="2018-08" db="EMBL/GenBank/DDBJ databases">
        <title>A genome reference for cultivated species of the human gut microbiota.</title>
        <authorList>
            <person name="Zou Y."/>
            <person name="Xue W."/>
            <person name="Luo G."/>
        </authorList>
    </citation>
    <scope>NUCLEOTIDE SEQUENCE [LARGE SCALE GENOMIC DNA]</scope>
    <source>
        <strain evidence="8 11">AF14-18</strain>
        <strain evidence="9 10">AM35-14</strain>
    </source>
</reference>
<keyword evidence="2" id="KW-0813">Transport</keyword>
<dbReference type="Gene3D" id="2.20.28.10">
    <property type="match status" value="1"/>
</dbReference>
<evidence type="ECO:0000313" key="8">
    <source>
        <dbReference type="EMBL" id="RGV72920.1"/>
    </source>
</evidence>
<evidence type="ECO:0000313" key="10">
    <source>
        <dbReference type="Proteomes" id="UP000283975"/>
    </source>
</evidence>
<dbReference type="CDD" id="cd01041">
    <property type="entry name" value="Rubrerythrin"/>
    <property type="match status" value="1"/>
</dbReference>
<dbReference type="PANTHER" id="PTHR43865:SF1">
    <property type="entry name" value="RUBRERYTHRIN-RELATED"/>
    <property type="match status" value="1"/>
</dbReference>
<dbReference type="GO" id="GO:0016491">
    <property type="term" value="F:oxidoreductase activity"/>
    <property type="evidence" value="ECO:0007669"/>
    <property type="project" value="InterPro"/>
</dbReference>
<name>A0A414ATZ0_9FIRM</name>
<keyword evidence="4" id="KW-0249">Electron transport</keyword>
<dbReference type="InterPro" id="IPR024934">
    <property type="entry name" value="Rubredoxin-like_dom"/>
</dbReference>
<dbReference type="PROSITE" id="PS50905">
    <property type="entry name" value="FERRITIN_LIKE"/>
    <property type="match status" value="1"/>
</dbReference>
<dbReference type="EMBL" id="QSHZ01000017">
    <property type="protein sequence ID" value="RHC55038.1"/>
    <property type="molecule type" value="Genomic_DNA"/>
</dbReference>
<comment type="cofactor">
    <cofactor evidence="1">
        <name>Fe(3+)</name>
        <dbReference type="ChEBI" id="CHEBI:29034"/>
    </cofactor>
</comment>
<feature type="domain" description="Rubredoxin-like" evidence="6">
    <location>
        <begin position="156"/>
        <end position="190"/>
    </location>
</feature>
<dbReference type="InterPro" id="IPR009040">
    <property type="entry name" value="Ferritin-like_diiron"/>
</dbReference>
<dbReference type="Pfam" id="PF02915">
    <property type="entry name" value="Rubrerythrin"/>
    <property type="match status" value="1"/>
</dbReference>
<dbReference type="Pfam" id="PF21349">
    <property type="entry name" value="RUBY_RBDX"/>
    <property type="match status" value="1"/>
</dbReference>
<dbReference type="SUPFAM" id="SSF47240">
    <property type="entry name" value="Ferritin-like"/>
    <property type="match status" value="1"/>
</dbReference>
<dbReference type="SUPFAM" id="SSF57802">
    <property type="entry name" value="Rubredoxin-like"/>
    <property type="match status" value="1"/>
</dbReference>
<evidence type="ECO:0000259" key="6">
    <source>
        <dbReference type="PROSITE" id="PS50903"/>
    </source>
</evidence>
<dbReference type="InterPro" id="IPR009078">
    <property type="entry name" value="Ferritin-like_SF"/>
</dbReference>
<keyword evidence="3" id="KW-0479">Metal-binding</keyword>
<proteinExistence type="predicted"/>
<dbReference type="RefSeq" id="WP_002571948.1">
    <property type="nucleotide sequence ID" value="NZ_CAUFHZ010000142.1"/>
</dbReference>
<evidence type="ECO:0000256" key="5">
    <source>
        <dbReference type="ARBA" id="ARBA00023004"/>
    </source>
</evidence>
<evidence type="ECO:0000256" key="1">
    <source>
        <dbReference type="ARBA" id="ARBA00001965"/>
    </source>
</evidence>
<evidence type="ECO:0000313" key="11">
    <source>
        <dbReference type="Proteomes" id="UP000284543"/>
    </source>
</evidence>
<dbReference type="InterPro" id="IPR052364">
    <property type="entry name" value="Rubrerythrin"/>
</dbReference>
<evidence type="ECO:0000256" key="2">
    <source>
        <dbReference type="ARBA" id="ARBA00022448"/>
    </source>
</evidence>
<gene>
    <name evidence="9" type="ORF">DW839_16770</name>
    <name evidence="8" type="ORF">DWW02_23275</name>
</gene>
<dbReference type="InterPro" id="IPR048574">
    <property type="entry name" value="RUBY_RBDX"/>
</dbReference>
<dbReference type="Proteomes" id="UP000284543">
    <property type="component" value="Unassembled WGS sequence"/>
</dbReference>
<feature type="domain" description="Ferritin-like diiron" evidence="7">
    <location>
        <begin position="3"/>
        <end position="149"/>
    </location>
</feature>